<sequence length="120" mass="13527">MLTTTKGPGDFATWPCDPAAVIDLDGDHIRDVLAERVQFDPVGRDREQLLAAMAEEFVLDDPDCQDEALTFLARHIDDADFPLHLRESLSGAFDDIARTTDIRFELEQSRRRRAAELADI</sequence>
<organism evidence="1">
    <name type="scientific">Castellaniella ginsengisoli</name>
    <dbReference type="NCBI Taxonomy" id="546114"/>
    <lineage>
        <taxon>Bacteria</taxon>
        <taxon>Pseudomonadati</taxon>
        <taxon>Pseudomonadota</taxon>
        <taxon>Betaproteobacteria</taxon>
        <taxon>Burkholderiales</taxon>
        <taxon>Alcaligenaceae</taxon>
        <taxon>Castellaniella</taxon>
    </lineage>
</organism>
<dbReference type="AlphaFoldDB" id="A0AB39CRR5"/>
<dbReference type="GeneID" id="93065969"/>
<evidence type="ECO:0000313" key="1">
    <source>
        <dbReference type="EMBL" id="XDJ45072.1"/>
    </source>
</evidence>
<protein>
    <recommendedName>
        <fullName evidence="3">CdiI immunity protein domain-containing protein</fullName>
    </recommendedName>
</protein>
<dbReference type="EMBL" id="CP158257">
    <property type="protein sequence ID" value="XDJ55705.1"/>
    <property type="molecule type" value="Genomic_DNA"/>
</dbReference>
<accession>A0AB39CRR5</accession>
<dbReference type="EMBL" id="CP158253">
    <property type="protein sequence ID" value="XDJ45072.1"/>
    <property type="molecule type" value="Genomic_DNA"/>
</dbReference>
<gene>
    <name evidence="2" type="ORF">ABRZ00_00505</name>
    <name evidence="1" type="ORF">ABRZ02_01885</name>
</gene>
<proteinExistence type="predicted"/>
<evidence type="ECO:0008006" key="3">
    <source>
        <dbReference type="Google" id="ProtNLM"/>
    </source>
</evidence>
<reference evidence="1" key="1">
    <citation type="submission" date="2024-05" db="EMBL/GenBank/DDBJ databases">
        <authorList>
            <person name="Luo Y.-C."/>
            <person name="Nicholds J."/>
            <person name="Mortimer T."/>
            <person name="Maboni G."/>
        </authorList>
    </citation>
    <scope>NUCLEOTIDE SEQUENCE</scope>
    <source>
        <strain evidence="2">150221</strain>
        <strain evidence="1">153271</strain>
    </source>
</reference>
<dbReference type="KEGG" id="cgin:ABRZ00_00505"/>
<dbReference type="RefSeq" id="WP_368647785.1">
    <property type="nucleotide sequence ID" value="NZ_CP158253.1"/>
</dbReference>
<evidence type="ECO:0000313" key="2">
    <source>
        <dbReference type="EMBL" id="XDJ55705.1"/>
    </source>
</evidence>
<name>A0AB39CRR5_9BURK</name>